<keyword evidence="1" id="KW-1133">Transmembrane helix</keyword>
<sequence length="83" mass="9312">MVESATAKSTVGTLKDYFFHFCPHCFIIIFFSTTASMFTNFSIYKALNTIAPHQLSAFLLLCISFSSFLKFSLVTQVFSGCDE</sequence>
<name>A0A5D2MVM8_GOSTO</name>
<accession>A0A5D2MVM8</accession>
<reference evidence="2 3" key="1">
    <citation type="submission" date="2019-07" db="EMBL/GenBank/DDBJ databases">
        <title>WGS assembly of Gossypium tomentosum.</title>
        <authorList>
            <person name="Chen Z.J."/>
            <person name="Sreedasyam A."/>
            <person name="Ando A."/>
            <person name="Song Q."/>
            <person name="De L."/>
            <person name="Hulse-Kemp A."/>
            <person name="Ding M."/>
            <person name="Ye W."/>
            <person name="Kirkbride R."/>
            <person name="Jenkins J."/>
            <person name="Plott C."/>
            <person name="Lovell J."/>
            <person name="Lin Y.-M."/>
            <person name="Vaughn R."/>
            <person name="Liu B."/>
            <person name="Li W."/>
            <person name="Simpson S."/>
            <person name="Scheffler B."/>
            <person name="Saski C."/>
            <person name="Grover C."/>
            <person name="Hu G."/>
            <person name="Conover J."/>
            <person name="Carlson J."/>
            <person name="Shu S."/>
            <person name="Boston L."/>
            <person name="Williams M."/>
            <person name="Peterson D."/>
            <person name="Mcgee K."/>
            <person name="Jones D."/>
            <person name="Wendel J."/>
            <person name="Stelly D."/>
            <person name="Grimwood J."/>
            <person name="Schmutz J."/>
        </authorList>
    </citation>
    <scope>NUCLEOTIDE SEQUENCE [LARGE SCALE GENOMIC DNA]</scope>
    <source>
        <strain evidence="2">7179.01</strain>
    </source>
</reference>
<evidence type="ECO:0000313" key="3">
    <source>
        <dbReference type="Proteomes" id="UP000322667"/>
    </source>
</evidence>
<feature type="transmembrane region" description="Helical" evidence="1">
    <location>
        <begin position="55"/>
        <end position="78"/>
    </location>
</feature>
<feature type="transmembrane region" description="Helical" evidence="1">
    <location>
        <begin position="17"/>
        <end position="43"/>
    </location>
</feature>
<evidence type="ECO:0000313" key="2">
    <source>
        <dbReference type="EMBL" id="TYH95132.1"/>
    </source>
</evidence>
<keyword evidence="1" id="KW-0812">Transmembrane</keyword>
<dbReference type="Proteomes" id="UP000322667">
    <property type="component" value="Chromosome A12"/>
</dbReference>
<evidence type="ECO:0000256" key="1">
    <source>
        <dbReference type="SAM" id="Phobius"/>
    </source>
</evidence>
<protein>
    <submittedName>
        <fullName evidence="2">Uncharacterized protein</fullName>
    </submittedName>
</protein>
<keyword evidence="1" id="KW-0472">Membrane</keyword>
<proteinExistence type="predicted"/>
<organism evidence="2 3">
    <name type="scientific">Gossypium tomentosum</name>
    <name type="common">Hawaiian cotton</name>
    <name type="synonym">Gossypium sandvicense</name>
    <dbReference type="NCBI Taxonomy" id="34277"/>
    <lineage>
        <taxon>Eukaryota</taxon>
        <taxon>Viridiplantae</taxon>
        <taxon>Streptophyta</taxon>
        <taxon>Embryophyta</taxon>
        <taxon>Tracheophyta</taxon>
        <taxon>Spermatophyta</taxon>
        <taxon>Magnoliopsida</taxon>
        <taxon>eudicotyledons</taxon>
        <taxon>Gunneridae</taxon>
        <taxon>Pentapetalae</taxon>
        <taxon>rosids</taxon>
        <taxon>malvids</taxon>
        <taxon>Malvales</taxon>
        <taxon>Malvaceae</taxon>
        <taxon>Malvoideae</taxon>
        <taxon>Gossypium</taxon>
    </lineage>
</organism>
<dbReference type="AlphaFoldDB" id="A0A5D2MVM8"/>
<keyword evidence="3" id="KW-1185">Reference proteome</keyword>
<gene>
    <name evidence="2" type="ORF">ES332_A12G086100v1</name>
</gene>
<dbReference type="EMBL" id="CM017621">
    <property type="protein sequence ID" value="TYH95132.1"/>
    <property type="molecule type" value="Genomic_DNA"/>
</dbReference>